<protein>
    <recommendedName>
        <fullName evidence="2">UPF0125 protein CSC78_08015</fullName>
    </recommendedName>
</protein>
<keyword evidence="4" id="KW-1185">Reference proteome</keyword>
<sequence length="82" mass="8770">MRVEVIRAWPHRFESAVLELPDGATVADALAASGFADAGHTGVAVHGVSATTTAVLNEGDRVEVLRPLQIDPKEARRRRARG</sequence>
<dbReference type="SUPFAM" id="SSF54285">
    <property type="entry name" value="MoaD/ThiS"/>
    <property type="match status" value="1"/>
</dbReference>
<evidence type="ECO:0000256" key="2">
    <source>
        <dbReference type="HAMAP-Rule" id="MF_00460"/>
    </source>
</evidence>
<evidence type="ECO:0000313" key="3">
    <source>
        <dbReference type="EMBL" id="KAF1725666.1"/>
    </source>
</evidence>
<gene>
    <name evidence="3" type="ORF">CSC78_08015</name>
</gene>
<dbReference type="Pfam" id="PF03658">
    <property type="entry name" value="Ub-RnfH"/>
    <property type="match status" value="1"/>
</dbReference>
<comment type="similarity">
    <text evidence="1 2">Belongs to the UPF0125 (RnfH) family.</text>
</comment>
<dbReference type="InterPro" id="IPR005346">
    <property type="entry name" value="RnfH"/>
</dbReference>
<dbReference type="InterPro" id="IPR016155">
    <property type="entry name" value="Mopterin_synth/thiamin_S_b"/>
</dbReference>
<dbReference type="PANTHER" id="PTHR37483">
    <property type="entry name" value="UPF0125 PROTEIN RATB"/>
    <property type="match status" value="1"/>
</dbReference>
<dbReference type="RefSeq" id="WP_162337386.1">
    <property type="nucleotide sequence ID" value="NZ_JBHSRQ010000016.1"/>
</dbReference>
<accession>A0ABQ6ZID5</accession>
<evidence type="ECO:0000313" key="4">
    <source>
        <dbReference type="Proteomes" id="UP000781710"/>
    </source>
</evidence>
<dbReference type="Gene3D" id="3.10.20.280">
    <property type="entry name" value="RnfH-like"/>
    <property type="match status" value="1"/>
</dbReference>
<organism evidence="3 4">
    <name type="scientific">Pseudoxanthomonas japonensis</name>
    <dbReference type="NCBI Taxonomy" id="69284"/>
    <lineage>
        <taxon>Bacteria</taxon>
        <taxon>Pseudomonadati</taxon>
        <taxon>Pseudomonadota</taxon>
        <taxon>Gammaproteobacteria</taxon>
        <taxon>Lysobacterales</taxon>
        <taxon>Lysobacteraceae</taxon>
        <taxon>Pseudoxanthomonas</taxon>
    </lineage>
</organism>
<dbReference type="EMBL" id="PDWW01000008">
    <property type="protein sequence ID" value="KAF1725666.1"/>
    <property type="molecule type" value="Genomic_DNA"/>
</dbReference>
<reference evidence="3 4" key="1">
    <citation type="submission" date="2017-10" db="EMBL/GenBank/DDBJ databases">
        <title>Whole genome sequencing of members of genus Pseudoxanthomonas.</title>
        <authorList>
            <person name="Kumar S."/>
            <person name="Bansal K."/>
            <person name="Kaur A."/>
            <person name="Patil P."/>
            <person name="Sharma S."/>
            <person name="Patil P.B."/>
        </authorList>
    </citation>
    <scope>NUCLEOTIDE SEQUENCE [LARGE SCALE GENOMIC DNA]</scope>
    <source>
        <strain evidence="3 4">DSM 17109</strain>
    </source>
</reference>
<proteinExistence type="inferred from homology"/>
<dbReference type="NCBIfam" id="NF002490">
    <property type="entry name" value="PRK01777.1"/>
    <property type="match status" value="1"/>
</dbReference>
<dbReference type="PANTHER" id="PTHR37483:SF1">
    <property type="entry name" value="UPF0125 PROTEIN RATB"/>
    <property type="match status" value="1"/>
</dbReference>
<dbReference type="HAMAP" id="MF_00460">
    <property type="entry name" value="UPF0125_RnfH"/>
    <property type="match status" value="1"/>
</dbReference>
<comment type="caution">
    <text evidence="3">The sequence shown here is derived from an EMBL/GenBank/DDBJ whole genome shotgun (WGS) entry which is preliminary data.</text>
</comment>
<name>A0ABQ6ZID5_9GAMM</name>
<dbReference type="InterPro" id="IPR037021">
    <property type="entry name" value="RnfH_sf"/>
</dbReference>
<dbReference type="Proteomes" id="UP000781710">
    <property type="component" value="Unassembled WGS sequence"/>
</dbReference>
<evidence type="ECO:0000256" key="1">
    <source>
        <dbReference type="ARBA" id="ARBA00010645"/>
    </source>
</evidence>